<reference evidence="1" key="1">
    <citation type="submission" date="2021-06" db="EMBL/GenBank/DDBJ databases">
        <authorList>
            <person name="Kallberg Y."/>
            <person name="Tangrot J."/>
            <person name="Rosling A."/>
        </authorList>
    </citation>
    <scope>NUCLEOTIDE SEQUENCE</scope>
    <source>
        <strain evidence="1">MA453B</strain>
    </source>
</reference>
<evidence type="ECO:0000313" key="2">
    <source>
        <dbReference type="Proteomes" id="UP000789405"/>
    </source>
</evidence>
<dbReference type="Proteomes" id="UP000789405">
    <property type="component" value="Unassembled WGS sequence"/>
</dbReference>
<comment type="caution">
    <text evidence="1">The sequence shown here is derived from an EMBL/GenBank/DDBJ whole genome shotgun (WGS) entry which is preliminary data.</text>
</comment>
<name>A0A9N9FMU9_9GLOM</name>
<dbReference type="OrthoDB" id="2382535at2759"/>
<accession>A0A9N9FMU9</accession>
<gene>
    <name evidence="1" type="ORF">DERYTH_LOCUS5102</name>
</gene>
<evidence type="ECO:0000313" key="1">
    <source>
        <dbReference type="EMBL" id="CAG8547449.1"/>
    </source>
</evidence>
<proteinExistence type="predicted"/>
<organism evidence="1 2">
    <name type="scientific">Dentiscutata erythropus</name>
    <dbReference type="NCBI Taxonomy" id="1348616"/>
    <lineage>
        <taxon>Eukaryota</taxon>
        <taxon>Fungi</taxon>
        <taxon>Fungi incertae sedis</taxon>
        <taxon>Mucoromycota</taxon>
        <taxon>Glomeromycotina</taxon>
        <taxon>Glomeromycetes</taxon>
        <taxon>Diversisporales</taxon>
        <taxon>Gigasporaceae</taxon>
        <taxon>Dentiscutata</taxon>
    </lineage>
</organism>
<sequence>MSSLREEKQIVIKLYTKSLDEISLNEVKLAIKSITPKQMVNQIRTSSLIFTKKRKRNSRFWSQKSQSKTKNLNHTKLKHNVDNEYIEYNEYNNDRFENNNEFLDNDRFENNDEFLDNDHFENNDEFLDNDRFENNNHFENNDEFLDNNHFENNDEFLDNDRFKNNDHFENNDEFYNDRFGNNDESIDKSRFNKFPSNIDLAWDILNFDKQNKTFTVCPKCNKLYNTTEIIPDNQDSDGFKYIYKEFQNHPKPSWRKPCGEELLKKISTVNRHVWQPRMQYPLPSIKSQLFLMYQQDGFNMLLQK</sequence>
<dbReference type="EMBL" id="CAJVPY010002071">
    <property type="protein sequence ID" value="CAG8547449.1"/>
    <property type="molecule type" value="Genomic_DNA"/>
</dbReference>
<dbReference type="AlphaFoldDB" id="A0A9N9FMU9"/>
<protein>
    <submittedName>
        <fullName evidence="1">26919_t:CDS:1</fullName>
    </submittedName>
</protein>
<keyword evidence="2" id="KW-1185">Reference proteome</keyword>